<name>A0A2T0ZJX4_9ACTN</name>
<evidence type="ECO:0000313" key="4">
    <source>
        <dbReference type="Proteomes" id="UP000237752"/>
    </source>
</evidence>
<accession>A0A2T0ZJX4</accession>
<feature type="signal peptide" evidence="2">
    <location>
        <begin position="1"/>
        <end position="22"/>
    </location>
</feature>
<keyword evidence="2" id="KW-0732">Signal</keyword>
<feature type="region of interest" description="Disordered" evidence="1">
    <location>
        <begin position="33"/>
        <end position="65"/>
    </location>
</feature>
<keyword evidence="3" id="KW-0449">Lipoprotein</keyword>
<organism evidence="3 4">
    <name type="scientific">Antricoccus suffuscus</name>
    <dbReference type="NCBI Taxonomy" id="1629062"/>
    <lineage>
        <taxon>Bacteria</taxon>
        <taxon>Bacillati</taxon>
        <taxon>Actinomycetota</taxon>
        <taxon>Actinomycetes</taxon>
        <taxon>Geodermatophilales</taxon>
        <taxon>Antricoccaceae</taxon>
        <taxon>Antricoccus</taxon>
    </lineage>
</organism>
<evidence type="ECO:0000313" key="3">
    <source>
        <dbReference type="EMBL" id="PRZ36574.1"/>
    </source>
</evidence>
<keyword evidence="4" id="KW-1185">Reference proteome</keyword>
<protein>
    <submittedName>
        <fullName evidence="3">Lipoprotein antigen</fullName>
    </submittedName>
</protein>
<evidence type="ECO:0000256" key="2">
    <source>
        <dbReference type="SAM" id="SignalP"/>
    </source>
</evidence>
<dbReference type="RefSeq" id="WP_106350641.1">
    <property type="nucleotide sequence ID" value="NZ_PVUE01000021.1"/>
</dbReference>
<comment type="caution">
    <text evidence="3">The sequence shown here is derived from an EMBL/GenBank/DDBJ whole genome shotgun (WGS) entry which is preliminary data.</text>
</comment>
<dbReference type="OrthoDB" id="4805054at2"/>
<dbReference type="EMBL" id="PVUE01000021">
    <property type="protein sequence ID" value="PRZ36574.1"/>
    <property type="molecule type" value="Genomic_DNA"/>
</dbReference>
<dbReference type="Proteomes" id="UP000237752">
    <property type="component" value="Unassembled WGS sequence"/>
</dbReference>
<feature type="compositionally biased region" description="Low complexity" evidence="1">
    <location>
        <begin position="46"/>
        <end position="65"/>
    </location>
</feature>
<dbReference type="AlphaFoldDB" id="A0A2T0ZJX4"/>
<reference evidence="3 4" key="1">
    <citation type="submission" date="2018-03" db="EMBL/GenBank/DDBJ databases">
        <title>Genomic Encyclopedia of Archaeal and Bacterial Type Strains, Phase II (KMG-II): from individual species to whole genera.</title>
        <authorList>
            <person name="Goeker M."/>
        </authorList>
    </citation>
    <scope>NUCLEOTIDE SEQUENCE [LARGE SCALE GENOMIC DNA]</scope>
    <source>
        <strain evidence="3 4">DSM 100065</strain>
    </source>
</reference>
<proteinExistence type="predicted"/>
<sequence>MRACLPTLARIPRRTFLLTAFAAVVLSGCSAGNDPVSASSTSPDKAPTTSAEASTPPPTAAETPAASALTLTVNGQQTELMPTDVYCSGTPGDIQHIIGKTNNQLPLVEAEKSNFAMVKIGQGAPHKTQQPDGISYGADSVTFVNVSLGSATLDGTMACTKWES</sequence>
<evidence type="ECO:0000256" key="1">
    <source>
        <dbReference type="SAM" id="MobiDB-lite"/>
    </source>
</evidence>
<gene>
    <name evidence="3" type="ORF">CLV47_1219</name>
</gene>
<feature type="chain" id="PRO_5039223469" evidence="2">
    <location>
        <begin position="23"/>
        <end position="164"/>
    </location>
</feature>
<dbReference type="PROSITE" id="PS51257">
    <property type="entry name" value="PROKAR_LIPOPROTEIN"/>
    <property type="match status" value="1"/>
</dbReference>